<accession>A0ABY7G519</accession>
<sequence>MGLCRSVCGNSCADGAMMSVRVAMHWDAHRTDIRRCYVMEGLGWSNLVKTVQSSDSMDEQVLGLFQADLIVQYHAYIRAQAEVLQERRRQRA</sequence>
<evidence type="ECO:0000313" key="1">
    <source>
        <dbReference type="EMBL" id="WAR28414.1"/>
    </source>
</evidence>
<gene>
    <name evidence="1" type="ORF">MAR_014118</name>
</gene>
<reference evidence="1" key="1">
    <citation type="submission" date="2022-11" db="EMBL/GenBank/DDBJ databases">
        <title>Centuries of genome instability and evolution in soft-shell clam transmissible cancer (bioRxiv).</title>
        <authorList>
            <person name="Hart S.F.M."/>
            <person name="Yonemitsu M.A."/>
            <person name="Giersch R.M."/>
            <person name="Beal B.F."/>
            <person name="Arriagada G."/>
            <person name="Davis B.W."/>
            <person name="Ostrander E.A."/>
            <person name="Goff S.P."/>
            <person name="Metzger M.J."/>
        </authorList>
    </citation>
    <scope>NUCLEOTIDE SEQUENCE</scope>
    <source>
        <strain evidence="1">MELC-2E11</strain>
        <tissue evidence="1">Siphon/mantle</tissue>
    </source>
</reference>
<organism evidence="1 2">
    <name type="scientific">Mya arenaria</name>
    <name type="common">Soft-shell clam</name>
    <dbReference type="NCBI Taxonomy" id="6604"/>
    <lineage>
        <taxon>Eukaryota</taxon>
        <taxon>Metazoa</taxon>
        <taxon>Spiralia</taxon>
        <taxon>Lophotrochozoa</taxon>
        <taxon>Mollusca</taxon>
        <taxon>Bivalvia</taxon>
        <taxon>Autobranchia</taxon>
        <taxon>Heteroconchia</taxon>
        <taxon>Euheterodonta</taxon>
        <taxon>Imparidentia</taxon>
        <taxon>Neoheterodontei</taxon>
        <taxon>Myida</taxon>
        <taxon>Myoidea</taxon>
        <taxon>Myidae</taxon>
        <taxon>Mya</taxon>
    </lineage>
</organism>
<dbReference type="Proteomes" id="UP001164746">
    <property type="component" value="Chromosome 15"/>
</dbReference>
<protein>
    <submittedName>
        <fullName evidence="1">Uncharacterized protein</fullName>
    </submittedName>
</protein>
<keyword evidence="2" id="KW-1185">Reference proteome</keyword>
<proteinExistence type="predicted"/>
<dbReference type="EMBL" id="CP111026">
    <property type="protein sequence ID" value="WAR28414.1"/>
    <property type="molecule type" value="Genomic_DNA"/>
</dbReference>
<evidence type="ECO:0000313" key="2">
    <source>
        <dbReference type="Proteomes" id="UP001164746"/>
    </source>
</evidence>
<name>A0ABY7G519_MYAAR</name>